<keyword evidence="10" id="KW-1185">Reference proteome</keyword>
<evidence type="ECO:0000313" key="9">
    <source>
        <dbReference type="EMBL" id="CAG9326876.1"/>
    </source>
</evidence>
<dbReference type="Gene3D" id="1.20.5.110">
    <property type="match status" value="1"/>
</dbReference>
<name>A0AAU9JFQ5_9CILI</name>
<dbReference type="GO" id="GO:0031902">
    <property type="term" value="C:late endosome membrane"/>
    <property type="evidence" value="ECO:0007669"/>
    <property type="project" value="TreeGrafter"/>
</dbReference>
<keyword evidence="2" id="KW-0813">Transport</keyword>
<evidence type="ECO:0000256" key="2">
    <source>
        <dbReference type="ARBA" id="ARBA00022448"/>
    </source>
</evidence>
<proteinExistence type="predicted"/>
<dbReference type="PANTHER" id="PTHR21230">
    <property type="entry name" value="VESICLE TRANSPORT V-SNARE PROTEIN VTI1-RELATED"/>
    <property type="match status" value="1"/>
</dbReference>
<evidence type="ECO:0000256" key="7">
    <source>
        <dbReference type="SAM" id="Coils"/>
    </source>
</evidence>
<evidence type="ECO:0000313" key="10">
    <source>
        <dbReference type="Proteomes" id="UP001162131"/>
    </source>
</evidence>
<accession>A0AAU9JFQ5</accession>
<keyword evidence="7" id="KW-0175">Coiled coil</keyword>
<dbReference type="Proteomes" id="UP001162131">
    <property type="component" value="Unassembled WGS sequence"/>
</dbReference>
<dbReference type="GO" id="GO:0005789">
    <property type="term" value="C:endoplasmic reticulum membrane"/>
    <property type="evidence" value="ECO:0007669"/>
    <property type="project" value="TreeGrafter"/>
</dbReference>
<dbReference type="SUPFAM" id="SSF58038">
    <property type="entry name" value="SNARE fusion complex"/>
    <property type="match status" value="1"/>
</dbReference>
<dbReference type="GO" id="GO:0005794">
    <property type="term" value="C:Golgi apparatus"/>
    <property type="evidence" value="ECO:0007669"/>
    <property type="project" value="TreeGrafter"/>
</dbReference>
<feature type="transmembrane region" description="Helical" evidence="8">
    <location>
        <begin position="201"/>
        <end position="222"/>
    </location>
</feature>
<protein>
    <recommendedName>
        <fullName evidence="11">t-SNARE coiled-coil homology domain-containing protein</fullName>
    </recommendedName>
</protein>
<evidence type="ECO:0000256" key="6">
    <source>
        <dbReference type="ARBA" id="ARBA00023136"/>
    </source>
</evidence>
<feature type="coiled-coil region" evidence="7">
    <location>
        <begin position="8"/>
        <end position="93"/>
    </location>
</feature>
<keyword evidence="4" id="KW-0653">Protein transport</keyword>
<gene>
    <name evidence="9" type="ORF">BSTOLATCC_MIC42136</name>
</gene>
<evidence type="ECO:0000256" key="3">
    <source>
        <dbReference type="ARBA" id="ARBA00022692"/>
    </source>
</evidence>
<evidence type="ECO:0000256" key="5">
    <source>
        <dbReference type="ARBA" id="ARBA00022989"/>
    </source>
</evidence>
<dbReference type="GO" id="GO:0005484">
    <property type="term" value="F:SNAP receptor activity"/>
    <property type="evidence" value="ECO:0007669"/>
    <property type="project" value="TreeGrafter"/>
</dbReference>
<dbReference type="GO" id="GO:0012507">
    <property type="term" value="C:ER to Golgi transport vesicle membrane"/>
    <property type="evidence" value="ECO:0007669"/>
    <property type="project" value="TreeGrafter"/>
</dbReference>
<evidence type="ECO:0008006" key="11">
    <source>
        <dbReference type="Google" id="ProtNLM"/>
    </source>
</evidence>
<dbReference type="GO" id="GO:0031201">
    <property type="term" value="C:SNARE complex"/>
    <property type="evidence" value="ECO:0007669"/>
    <property type="project" value="TreeGrafter"/>
</dbReference>
<keyword evidence="5 8" id="KW-1133">Transmembrane helix</keyword>
<dbReference type="EMBL" id="CAJZBQ010000041">
    <property type="protein sequence ID" value="CAG9326876.1"/>
    <property type="molecule type" value="Genomic_DNA"/>
</dbReference>
<keyword evidence="3 8" id="KW-0812">Transmembrane</keyword>
<reference evidence="9" key="1">
    <citation type="submission" date="2021-09" db="EMBL/GenBank/DDBJ databases">
        <authorList>
            <consortium name="AG Swart"/>
            <person name="Singh M."/>
            <person name="Singh A."/>
            <person name="Seah K."/>
            <person name="Emmerich C."/>
        </authorList>
    </citation>
    <scope>NUCLEOTIDE SEQUENCE</scope>
    <source>
        <strain evidence="9">ATCC30299</strain>
    </source>
</reference>
<evidence type="ECO:0000256" key="8">
    <source>
        <dbReference type="SAM" id="Phobius"/>
    </source>
</evidence>
<dbReference type="GO" id="GO:0000149">
    <property type="term" value="F:SNARE binding"/>
    <property type="evidence" value="ECO:0007669"/>
    <property type="project" value="TreeGrafter"/>
</dbReference>
<sequence>MEDFQHYSDSSSKRLDRLEGNIKKLEDAPVPSVPRIITECDNEIKRIRNDFEACEQAISECDGPDRQECKKKLAELNDRFDRCRAELEFKRQSGSQKALFGNALEIDGPKQEAKQNLSQMSAQQVISRGDVLYQEAEERMQRAFGVTEQSKQVAGAIEVELNQQEQQIGRVEDKTQDLRGHLRRANKIMDQIYRRYLTDKCILCLIICVMIVLVVIIIYGAVGGKDLGSPSDSVK</sequence>
<evidence type="ECO:0000256" key="4">
    <source>
        <dbReference type="ARBA" id="ARBA00022927"/>
    </source>
</evidence>
<comment type="caution">
    <text evidence="9">The sequence shown here is derived from an EMBL/GenBank/DDBJ whole genome shotgun (WGS) entry which is preliminary data.</text>
</comment>
<organism evidence="9 10">
    <name type="scientific">Blepharisma stoltei</name>
    <dbReference type="NCBI Taxonomy" id="1481888"/>
    <lineage>
        <taxon>Eukaryota</taxon>
        <taxon>Sar</taxon>
        <taxon>Alveolata</taxon>
        <taxon>Ciliophora</taxon>
        <taxon>Postciliodesmatophora</taxon>
        <taxon>Heterotrichea</taxon>
        <taxon>Heterotrichida</taxon>
        <taxon>Blepharismidae</taxon>
        <taxon>Blepharisma</taxon>
    </lineage>
</organism>
<dbReference type="GO" id="GO:0006906">
    <property type="term" value="P:vesicle fusion"/>
    <property type="evidence" value="ECO:0007669"/>
    <property type="project" value="TreeGrafter"/>
</dbReference>
<dbReference type="GO" id="GO:0015031">
    <property type="term" value="P:protein transport"/>
    <property type="evidence" value="ECO:0007669"/>
    <property type="project" value="UniProtKB-KW"/>
</dbReference>
<keyword evidence="6 8" id="KW-0472">Membrane</keyword>
<comment type="subcellular location">
    <subcellularLocation>
        <location evidence="1">Membrane</location>
        <topology evidence="1">Single-pass type IV membrane protein</topology>
    </subcellularLocation>
</comment>
<evidence type="ECO:0000256" key="1">
    <source>
        <dbReference type="ARBA" id="ARBA00004211"/>
    </source>
</evidence>
<dbReference type="AlphaFoldDB" id="A0AAU9JFQ5"/>